<sequence length="788" mass="89007">MGTSNHTVVDYSLVWSNRTKDFWKSPRGTVIRIEVLVVVAAIALLFLAVFGSQRRRSRNFLVQKGILGAFTLSSSLVTYTLGSMQSSAVKSSMYPLWAISLYILFGCANSITSYSLDDNDQFMRLLFQCVIYLLYVFLIIITTTSPFGYFLACCLLIIAYLKVAQRLWAGRLASNSFNLSKLVADFMDQEHTNSNGSSYDPATMRGYHYLVDWPLVESKLGAGTSYATVITADAAQVIDIERIWLCNDMSISSDLKDTCLSFSLFHLLRRRFFGFACAESSQPKTHDFFFKGLLSKNEDGVIDYNRVFRLIEVELAFMYDFFFTKYALLYYGSKKASTTMSLVSATLVLILACLSSTPVRKIYFKPQVSLETTTADVIITALLLVCIALLELLQLLLYWTTIWGRVSFVCQYIREQTLDTRGSCCMRFKEILTKTTGVSNKQYYRDRLGQYCLISSILYDPNPSKAMHCLPIRILLKFFQCLNVVTLYPYFDPHNAIDYVAKPGKPIKLPAQVKEALVQFLERSQGILTNGESSLVSNRACHLLWACRQLHLGTSCLQKRENQSHLILTWHIATCYSNVPTDEDSTVGEELNLHLVVAIILSRYCVYLMDSAPKLLPGHHYDTSCVFSEVRKEAGRFLRSAENRYEAMKSLPESTETIFQSGVKLVKQLQEMEKGTRWKVLADFWTELLLYIAPSDNVKEHIQLLANGGEFITHLWALLTHAGILDRGQRNVVDIENALPAPTTRATDQPATHGNSLQRMVQQQVNPVQNVRGTPNACTAPSEVEGIE</sequence>
<feature type="transmembrane region" description="Helical" evidence="1">
    <location>
        <begin position="94"/>
        <end position="115"/>
    </location>
</feature>
<keyword evidence="1" id="KW-1133">Transmembrane helix</keyword>
<feature type="transmembrane region" description="Helical" evidence="1">
    <location>
        <begin position="377"/>
        <end position="399"/>
    </location>
</feature>
<name>A0ABC8XXI6_9POAL</name>
<feature type="transmembrane region" description="Helical" evidence="1">
    <location>
        <begin position="30"/>
        <end position="49"/>
    </location>
</feature>
<accession>A0ABC8XXI6</accession>
<evidence type="ECO:0000256" key="1">
    <source>
        <dbReference type="SAM" id="Phobius"/>
    </source>
</evidence>
<feature type="transmembrane region" description="Helical" evidence="1">
    <location>
        <begin position="61"/>
        <end position="82"/>
    </location>
</feature>
<protein>
    <recommendedName>
        <fullName evidence="2">DUF4220 domain-containing protein</fullName>
    </recommendedName>
</protein>
<gene>
    <name evidence="3" type="ORF">URODEC1_LOCUS28870</name>
</gene>
<dbReference type="PANTHER" id="PTHR31325">
    <property type="entry name" value="OS01G0798800 PROTEIN-RELATED"/>
    <property type="match status" value="1"/>
</dbReference>
<reference evidence="3" key="1">
    <citation type="submission" date="2024-10" db="EMBL/GenBank/DDBJ databases">
        <authorList>
            <person name="Ryan C."/>
        </authorList>
    </citation>
    <scope>NUCLEOTIDE SEQUENCE [LARGE SCALE GENOMIC DNA]</scope>
</reference>
<evidence type="ECO:0000259" key="2">
    <source>
        <dbReference type="Pfam" id="PF13968"/>
    </source>
</evidence>
<evidence type="ECO:0000313" key="4">
    <source>
        <dbReference type="Proteomes" id="UP001497457"/>
    </source>
</evidence>
<feature type="domain" description="DUF4220" evidence="2">
    <location>
        <begin position="69"/>
        <end position="455"/>
    </location>
</feature>
<keyword evidence="4" id="KW-1185">Reference proteome</keyword>
<proteinExistence type="predicted"/>
<evidence type="ECO:0000313" key="3">
    <source>
        <dbReference type="EMBL" id="CAL4934743.1"/>
    </source>
</evidence>
<keyword evidence="1" id="KW-0472">Membrane</keyword>
<dbReference type="AlphaFoldDB" id="A0ABC8XXI6"/>
<dbReference type="InterPro" id="IPR025315">
    <property type="entry name" value="DUF4220"/>
</dbReference>
<dbReference type="Pfam" id="PF13968">
    <property type="entry name" value="DUF4220"/>
    <property type="match status" value="1"/>
</dbReference>
<organism evidence="3 4">
    <name type="scientific">Urochloa decumbens</name>
    <dbReference type="NCBI Taxonomy" id="240449"/>
    <lineage>
        <taxon>Eukaryota</taxon>
        <taxon>Viridiplantae</taxon>
        <taxon>Streptophyta</taxon>
        <taxon>Embryophyta</taxon>
        <taxon>Tracheophyta</taxon>
        <taxon>Spermatophyta</taxon>
        <taxon>Magnoliopsida</taxon>
        <taxon>Liliopsida</taxon>
        <taxon>Poales</taxon>
        <taxon>Poaceae</taxon>
        <taxon>PACMAD clade</taxon>
        <taxon>Panicoideae</taxon>
        <taxon>Panicodae</taxon>
        <taxon>Paniceae</taxon>
        <taxon>Melinidinae</taxon>
        <taxon>Urochloa</taxon>
    </lineage>
</organism>
<keyword evidence="1" id="KW-0812">Transmembrane</keyword>
<feature type="transmembrane region" description="Helical" evidence="1">
    <location>
        <begin position="122"/>
        <end position="141"/>
    </location>
</feature>
<dbReference type="EMBL" id="OZ075125">
    <property type="protein sequence ID" value="CAL4934743.1"/>
    <property type="molecule type" value="Genomic_DNA"/>
</dbReference>
<feature type="transmembrane region" description="Helical" evidence="1">
    <location>
        <begin position="147"/>
        <end position="164"/>
    </location>
</feature>
<dbReference type="Pfam" id="PF04578">
    <property type="entry name" value="DUF594"/>
    <property type="match status" value="1"/>
</dbReference>
<dbReference type="InterPro" id="IPR007658">
    <property type="entry name" value="DUF594"/>
</dbReference>
<dbReference type="Proteomes" id="UP001497457">
    <property type="component" value="Chromosome 15b"/>
</dbReference>
<feature type="transmembrane region" description="Helical" evidence="1">
    <location>
        <begin position="339"/>
        <end position="357"/>
    </location>
</feature>